<dbReference type="EMBL" id="MU971356">
    <property type="protein sequence ID" value="KAK9238415.1"/>
    <property type="molecule type" value="Genomic_DNA"/>
</dbReference>
<keyword evidence="2" id="KW-1185">Reference proteome</keyword>
<evidence type="ECO:0000313" key="1">
    <source>
        <dbReference type="EMBL" id="KAK9238415.1"/>
    </source>
</evidence>
<gene>
    <name evidence="1" type="ORF">V1525DRAFT_108898</name>
</gene>
<reference evidence="2" key="1">
    <citation type="journal article" date="2024" name="Front. Bioeng. Biotechnol.">
        <title>Genome-scale model development and genomic sequencing of the oleaginous clade Lipomyces.</title>
        <authorList>
            <person name="Czajka J.J."/>
            <person name="Han Y."/>
            <person name="Kim J."/>
            <person name="Mondo S.J."/>
            <person name="Hofstad B.A."/>
            <person name="Robles A."/>
            <person name="Haridas S."/>
            <person name="Riley R."/>
            <person name="LaButti K."/>
            <person name="Pangilinan J."/>
            <person name="Andreopoulos W."/>
            <person name="Lipzen A."/>
            <person name="Yan J."/>
            <person name="Wang M."/>
            <person name="Ng V."/>
            <person name="Grigoriev I.V."/>
            <person name="Spatafora J.W."/>
            <person name="Magnuson J.K."/>
            <person name="Baker S.E."/>
            <person name="Pomraning K.R."/>
        </authorList>
    </citation>
    <scope>NUCLEOTIDE SEQUENCE [LARGE SCALE GENOMIC DNA]</scope>
    <source>
        <strain evidence="2">CBS 7786</strain>
    </source>
</reference>
<comment type="caution">
    <text evidence="1">The sequence shown here is derived from an EMBL/GenBank/DDBJ whole genome shotgun (WGS) entry which is preliminary data.</text>
</comment>
<organism evidence="1 2">
    <name type="scientific">Lipomyces kononenkoae</name>
    <name type="common">Yeast</name>
    <dbReference type="NCBI Taxonomy" id="34357"/>
    <lineage>
        <taxon>Eukaryota</taxon>
        <taxon>Fungi</taxon>
        <taxon>Dikarya</taxon>
        <taxon>Ascomycota</taxon>
        <taxon>Saccharomycotina</taxon>
        <taxon>Lipomycetes</taxon>
        <taxon>Lipomycetales</taxon>
        <taxon>Lipomycetaceae</taxon>
        <taxon>Lipomyces</taxon>
    </lineage>
</organism>
<name>A0ACC3T4D0_LIPKO</name>
<evidence type="ECO:0000313" key="2">
    <source>
        <dbReference type="Proteomes" id="UP001433508"/>
    </source>
</evidence>
<protein>
    <submittedName>
        <fullName evidence="1">Uncharacterized protein</fullName>
    </submittedName>
</protein>
<dbReference type="Proteomes" id="UP001433508">
    <property type="component" value="Unassembled WGS sequence"/>
</dbReference>
<sequence length="388" mass="43302">MCASAGRRLPWEIGNVKSASKDTPNKRRSRKQETITGVTPSKRKRRQRDASVSDDELERHSLDQDRSPSPIVDNMRNPVGIQNAEGDNAIDDGTVENSSNGDEEIFSGTDAELWMEMVQGDEKYRMVEDEFFDVARECAASLHAAELADLKSQASDRTSSQQRDDLDAYSNSTLLVPNDFGADKTSKLALLMTSPIKQAADLDTELQSPTTIRRRPAKYQMNSTADSATEREGEKEGDIVDQLLRDPSVFPNLRNGGREMLRSSDRRTSSALKENSFKMSPGRPAQQLPRIDEGSPTRVADVSKSSVHPNGGISEPTEVLPKLTPSKKDRRNESNRDSLSERVALRRANILKGTEEPDFITEFLQSEPIYTDSSREILSRRISNRSRT</sequence>
<accession>A0ACC3T4D0</accession>
<proteinExistence type="predicted"/>